<protein>
    <submittedName>
        <fullName evidence="1">Uncharacterized protein</fullName>
    </submittedName>
</protein>
<proteinExistence type="predicted"/>
<dbReference type="Proteomes" id="UP000828390">
    <property type="component" value="Unassembled WGS sequence"/>
</dbReference>
<accession>A0A9D4BWH5</accession>
<reference evidence="1" key="2">
    <citation type="submission" date="2020-11" db="EMBL/GenBank/DDBJ databases">
        <authorList>
            <person name="McCartney M.A."/>
            <person name="Auch B."/>
            <person name="Kono T."/>
            <person name="Mallez S."/>
            <person name="Becker A."/>
            <person name="Gohl D.M."/>
            <person name="Silverstein K.A.T."/>
            <person name="Koren S."/>
            <person name="Bechman K.B."/>
            <person name="Herman A."/>
            <person name="Abrahante J.E."/>
            <person name="Garbe J."/>
        </authorList>
    </citation>
    <scope>NUCLEOTIDE SEQUENCE</scope>
    <source>
        <strain evidence="1">Duluth1</strain>
        <tissue evidence="1">Whole animal</tissue>
    </source>
</reference>
<evidence type="ECO:0000313" key="1">
    <source>
        <dbReference type="EMBL" id="KAH3712144.1"/>
    </source>
</evidence>
<dbReference type="AlphaFoldDB" id="A0A9D4BWH5"/>
<organism evidence="1 2">
    <name type="scientific">Dreissena polymorpha</name>
    <name type="common">Zebra mussel</name>
    <name type="synonym">Mytilus polymorpha</name>
    <dbReference type="NCBI Taxonomy" id="45954"/>
    <lineage>
        <taxon>Eukaryota</taxon>
        <taxon>Metazoa</taxon>
        <taxon>Spiralia</taxon>
        <taxon>Lophotrochozoa</taxon>
        <taxon>Mollusca</taxon>
        <taxon>Bivalvia</taxon>
        <taxon>Autobranchia</taxon>
        <taxon>Heteroconchia</taxon>
        <taxon>Euheterodonta</taxon>
        <taxon>Imparidentia</taxon>
        <taxon>Neoheterodontei</taxon>
        <taxon>Myida</taxon>
        <taxon>Dreissenoidea</taxon>
        <taxon>Dreissenidae</taxon>
        <taxon>Dreissena</taxon>
    </lineage>
</organism>
<comment type="caution">
    <text evidence="1">The sequence shown here is derived from an EMBL/GenBank/DDBJ whole genome shotgun (WGS) entry which is preliminary data.</text>
</comment>
<evidence type="ECO:0000313" key="2">
    <source>
        <dbReference type="Proteomes" id="UP000828390"/>
    </source>
</evidence>
<dbReference type="EMBL" id="JAIWYP010000014">
    <property type="protein sequence ID" value="KAH3712144.1"/>
    <property type="molecule type" value="Genomic_DNA"/>
</dbReference>
<sequence length="67" mass="7459">MVLKCVPGLSMTHKDIQSIHTVVLGPFTAAPRPTRQLHGWCYHPGPTRQFFNSQNCRVGSRSANDIP</sequence>
<name>A0A9D4BWH5_DREPO</name>
<keyword evidence="2" id="KW-1185">Reference proteome</keyword>
<reference evidence="1" key="1">
    <citation type="journal article" date="2019" name="bioRxiv">
        <title>The Genome of the Zebra Mussel, Dreissena polymorpha: A Resource for Invasive Species Research.</title>
        <authorList>
            <person name="McCartney M.A."/>
            <person name="Auch B."/>
            <person name="Kono T."/>
            <person name="Mallez S."/>
            <person name="Zhang Y."/>
            <person name="Obille A."/>
            <person name="Becker A."/>
            <person name="Abrahante J.E."/>
            <person name="Garbe J."/>
            <person name="Badalamenti J.P."/>
            <person name="Herman A."/>
            <person name="Mangelson H."/>
            <person name="Liachko I."/>
            <person name="Sullivan S."/>
            <person name="Sone E.D."/>
            <person name="Koren S."/>
            <person name="Silverstein K.A.T."/>
            <person name="Beckman K.B."/>
            <person name="Gohl D.M."/>
        </authorList>
    </citation>
    <scope>NUCLEOTIDE SEQUENCE</scope>
    <source>
        <strain evidence="1">Duluth1</strain>
        <tissue evidence="1">Whole animal</tissue>
    </source>
</reference>
<gene>
    <name evidence="1" type="ORF">DPMN_071823</name>
</gene>